<sequence>MSSELPRRRRARAFLSWFELSGALFSLEEIFSSRSHLSNYTATTCRPHSARVAALSLARDHTPSTPPTATMACLASATRGLTTARRPSAATRRWTARVSSTISARSTIDATLARRAGGERRARAPSLARRRAVAAASRRRATAADAANDADDEPAVGKSSFDPLADMEADIARLAADSPLAKEAAAAKEAGVALKTDAQVKMDGIKEAIDTFLLYDFFVILFILAWLVIGVVVRLSAGNGLSYDEPFLGAWLFLWPFLFQPLLGVHMLATIVSPIIGKLKDRGLVSKDTWT</sequence>
<dbReference type="OrthoDB" id="530005at2759"/>
<accession>C1MQJ5</accession>
<dbReference type="AlphaFoldDB" id="C1MQJ5"/>
<proteinExistence type="predicted"/>
<dbReference type="eggNOG" id="ENOG502SD0S">
    <property type="taxonomic scope" value="Eukaryota"/>
</dbReference>
<keyword evidence="4" id="KW-1185">Reference proteome</keyword>
<organism evidence="4">
    <name type="scientific">Micromonas pusilla (strain CCMP1545)</name>
    <name type="common">Picoplanktonic green alga</name>
    <dbReference type="NCBI Taxonomy" id="564608"/>
    <lineage>
        <taxon>Eukaryota</taxon>
        <taxon>Viridiplantae</taxon>
        <taxon>Chlorophyta</taxon>
        <taxon>Mamiellophyceae</taxon>
        <taxon>Mamiellales</taxon>
        <taxon>Mamiellaceae</taxon>
        <taxon>Micromonas</taxon>
    </lineage>
</organism>
<evidence type="ECO:0000256" key="2">
    <source>
        <dbReference type="SAM" id="Phobius"/>
    </source>
</evidence>
<dbReference type="GeneID" id="9683209"/>
<name>C1MQJ5_MICPC</name>
<dbReference type="Proteomes" id="UP000001876">
    <property type="component" value="Unassembled WGS sequence"/>
</dbReference>
<feature type="region of interest" description="Disordered" evidence="1">
    <location>
        <begin position="140"/>
        <end position="161"/>
    </location>
</feature>
<dbReference type="KEGG" id="mpp:MICPUCDRAFT_57314"/>
<protein>
    <submittedName>
        <fullName evidence="3">Predicted protein</fullName>
    </submittedName>
</protein>
<keyword evidence="2" id="KW-1133">Transmembrane helix</keyword>
<feature type="transmembrane region" description="Helical" evidence="2">
    <location>
        <begin position="253"/>
        <end position="277"/>
    </location>
</feature>
<reference evidence="3 4" key="1">
    <citation type="journal article" date="2009" name="Science">
        <title>Green evolution and dynamic adaptations revealed by genomes of the marine picoeukaryotes Micromonas.</title>
        <authorList>
            <person name="Worden A.Z."/>
            <person name="Lee J.H."/>
            <person name="Mock T."/>
            <person name="Rouze P."/>
            <person name="Simmons M.P."/>
            <person name="Aerts A.L."/>
            <person name="Allen A.E."/>
            <person name="Cuvelier M.L."/>
            <person name="Derelle E."/>
            <person name="Everett M.V."/>
            <person name="Foulon E."/>
            <person name="Grimwood J."/>
            <person name="Gundlach H."/>
            <person name="Henrissat B."/>
            <person name="Napoli C."/>
            <person name="McDonald S.M."/>
            <person name="Parker M.S."/>
            <person name="Rombauts S."/>
            <person name="Salamov A."/>
            <person name="Von Dassow P."/>
            <person name="Badger J.H."/>
            <person name="Coutinho P.M."/>
            <person name="Demir E."/>
            <person name="Dubchak I."/>
            <person name="Gentemann C."/>
            <person name="Eikrem W."/>
            <person name="Gready J.E."/>
            <person name="John U."/>
            <person name="Lanier W."/>
            <person name="Lindquist E.A."/>
            <person name="Lucas S."/>
            <person name="Mayer K.F."/>
            <person name="Moreau H."/>
            <person name="Not F."/>
            <person name="Otillar R."/>
            <person name="Panaud O."/>
            <person name="Pangilinan J."/>
            <person name="Paulsen I."/>
            <person name="Piegu B."/>
            <person name="Poliakov A."/>
            <person name="Robbens S."/>
            <person name="Schmutz J."/>
            <person name="Toulza E."/>
            <person name="Wyss T."/>
            <person name="Zelensky A."/>
            <person name="Zhou K."/>
            <person name="Armbrust E.V."/>
            <person name="Bhattacharya D."/>
            <person name="Goodenough U.W."/>
            <person name="Van de Peer Y."/>
            <person name="Grigoriev I.V."/>
        </authorList>
    </citation>
    <scope>NUCLEOTIDE SEQUENCE [LARGE SCALE GENOMIC DNA]</scope>
    <source>
        <strain evidence="3 4">CCMP1545</strain>
    </source>
</reference>
<evidence type="ECO:0000256" key="1">
    <source>
        <dbReference type="SAM" id="MobiDB-lite"/>
    </source>
</evidence>
<dbReference type="RefSeq" id="XP_003058136.1">
    <property type="nucleotide sequence ID" value="XM_003058090.1"/>
</dbReference>
<dbReference type="OMA" id="CRPHSAR"/>
<keyword evidence="2" id="KW-0812">Transmembrane</keyword>
<evidence type="ECO:0000313" key="4">
    <source>
        <dbReference type="Proteomes" id="UP000001876"/>
    </source>
</evidence>
<feature type="transmembrane region" description="Helical" evidence="2">
    <location>
        <begin position="212"/>
        <end position="233"/>
    </location>
</feature>
<keyword evidence="2" id="KW-0472">Membrane</keyword>
<dbReference type="EMBL" id="GG663738">
    <property type="protein sequence ID" value="EEH58087.1"/>
    <property type="molecule type" value="Genomic_DNA"/>
</dbReference>
<evidence type="ECO:0000313" key="3">
    <source>
        <dbReference type="EMBL" id="EEH58087.1"/>
    </source>
</evidence>
<gene>
    <name evidence="3" type="ORF">MICPUCDRAFT_57314</name>
</gene>